<evidence type="ECO:0000256" key="1">
    <source>
        <dbReference type="ARBA" id="ARBA00001273"/>
    </source>
</evidence>
<dbReference type="EMBL" id="JAFBDQ010000008">
    <property type="protein sequence ID" value="MBM7557039.1"/>
    <property type="molecule type" value="Genomic_DNA"/>
</dbReference>
<dbReference type="GO" id="GO:0006071">
    <property type="term" value="P:glycerol metabolic process"/>
    <property type="evidence" value="ECO:0007669"/>
    <property type="project" value="InterPro"/>
</dbReference>
<evidence type="ECO:0000313" key="11">
    <source>
        <dbReference type="EMBL" id="MBM7557039.1"/>
    </source>
</evidence>
<dbReference type="GO" id="GO:0006094">
    <property type="term" value="P:gluconeogenesis"/>
    <property type="evidence" value="ECO:0007669"/>
    <property type="project" value="InterPro"/>
</dbReference>
<dbReference type="GO" id="GO:0005829">
    <property type="term" value="C:cytosol"/>
    <property type="evidence" value="ECO:0007669"/>
    <property type="project" value="TreeGrafter"/>
</dbReference>
<evidence type="ECO:0000256" key="6">
    <source>
        <dbReference type="ARBA" id="ARBA00023277"/>
    </source>
</evidence>
<name>A0A938XSK1_9FIRM</name>
<dbReference type="GO" id="GO:0030388">
    <property type="term" value="P:fructose 1,6-bisphosphate metabolic process"/>
    <property type="evidence" value="ECO:0007669"/>
    <property type="project" value="TreeGrafter"/>
</dbReference>
<evidence type="ECO:0000256" key="3">
    <source>
        <dbReference type="ARBA" id="ARBA00022723"/>
    </source>
</evidence>
<feature type="binding site" evidence="10">
    <location>
        <position position="121"/>
    </location>
    <ligand>
        <name>substrate</name>
    </ligand>
</feature>
<evidence type="ECO:0000256" key="2">
    <source>
        <dbReference type="ARBA" id="ARBA00008989"/>
    </source>
</evidence>
<evidence type="ECO:0000256" key="8">
    <source>
        <dbReference type="PIRNR" id="PIRNR004532"/>
    </source>
</evidence>
<feature type="binding site" evidence="9">
    <location>
        <position position="33"/>
    </location>
    <ligand>
        <name>Mn(2+)</name>
        <dbReference type="ChEBI" id="CHEBI:29035"/>
        <label>1</label>
    </ligand>
</feature>
<evidence type="ECO:0000313" key="12">
    <source>
        <dbReference type="Proteomes" id="UP000774000"/>
    </source>
</evidence>
<dbReference type="Gene3D" id="3.40.190.90">
    <property type="match status" value="1"/>
</dbReference>
<dbReference type="RefSeq" id="WP_204701800.1">
    <property type="nucleotide sequence ID" value="NZ_JAFBDQ010000008.1"/>
</dbReference>
<feature type="binding site" evidence="10">
    <location>
        <begin position="166"/>
        <end position="168"/>
    </location>
    <ligand>
        <name>substrate</name>
    </ligand>
</feature>
<dbReference type="SUPFAM" id="SSF56655">
    <property type="entry name" value="Carbohydrate phosphatase"/>
    <property type="match status" value="1"/>
</dbReference>
<dbReference type="PIRSF" id="PIRSF004532">
    <property type="entry name" value="GlpX"/>
    <property type="match status" value="1"/>
</dbReference>
<dbReference type="PANTHER" id="PTHR30447">
    <property type="entry name" value="FRUCTOSE-1,6-BISPHOSPHATASE CLASS 2"/>
    <property type="match status" value="1"/>
</dbReference>
<feature type="binding site" evidence="10">
    <location>
        <begin position="90"/>
        <end position="92"/>
    </location>
    <ligand>
        <name>substrate</name>
    </ligand>
</feature>
<dbReference type="FunFam" id="3.40.190.90:FF:000001">
    <property type="entry name" value="Fructose-1,6-bisphosphatase"/>
    <property type="match status" value="1"/>
</dbReference>
<comment type="pathway">
    <text evidence="7">Carbohydrate biosynthesis.</text>
</comment>
<evidence type="ECO:0000256" key="10">
    <source>
        <dbReference type="PIRSR" id="PIRSR004532-2"/>
    </source>
</evidence>
<keyword evidence="6 8" id="KW-0119">Carbohydrate metabolism</keyword>
<comment type="cofactor">
    <cofactor evidence="9">
        <name>Mn(2+)</name>
        <dbReference type="ChEBI" id="CHEBI:29035"/>
    </cofactor>
</comment>
<dbReference type="GO" id="GO:0046872">
    <property type="term" value="F:metal ion binding"/>
    <property type="evidence" value="ECO:0007669"/>
    <property type="project" value="UniProtKB-KW"/>
</dbReference>
<accession>A0A938XSK1</accession>
<feature type="binding site" evidence="9">
    <location>
        <position position="218"/>
    </location>
    <ligand>
        <name>Mn(2+)</name>
        <dbReference type="ChEBI" id="CHEBI:29035"/>
        <label>2</label>
    </ligand>
</feature>
<keyword evidence="3 9" id="KW-0479">Metal-binding</keyword>
<dbReference type="CDD" id="cd01516">
    <property type="entry name" value="FBPase_glpX"/>
    <property type="match status" value="1"/>
</dbReference>
<protein>
    <recommendedName>
        <fullName evidence="8">Fructose-1,6-bisphosphatase</fullName>
    </recommendedName>
</protein>
<feature type="binding site" evidence="10">
    <location>
        <position position="215"/>
    </location>
    <ligand>
        <name>substrate</name>
    </ligand>
</feature>
<evidence type="ECO:0000256" key="4">
    <source>
        <dbReference type="ARBA" id="ARBA00022801"/>
    </source>
</evidence>
<evidence type="ECO:0000256" key="7">
    <source>
        <dbReference type="ARBA" id="ARBA00024331"/>
    </source>
</evidence>
<comment type="catalytic activity">
    <reaction evidence="1">
        <text>beta-D-fructose 1,6-bisphosphate + H2O = beta-D-fructose 6-phosphate + phosphate</text>
        <dbReference type="Rhea" id="RHEA:11064"/>
        <dbReference type="ChEBI" id="CHEBI:15377"/>
        <dbReference type="ChEBI" id="CHEBI:32966"/>
        <dbReference type="ChEBI" id="CHEBI:43474"/>
        <dbReference type="ChEBI" id="CHEBI:57634"/>
        <dbReference type="EC" id="3.1.3.11"/>
    </reaction>
</comment>
<keyword evidence="5 9" id="KW-0464">Manganese</keyword>
<gene>
    <name evidence="11" type="ORF">JOC47_001893</name>
</gene>
<proteinExistence type="inferred from homology"/>
<keyword evidence="4 11" id="KW-0378">Hydrolase</keyword>
<comment type="similarity">
    <text evidence="2 8">Belongs to the FBPase class 2 family.</text>
</comment>
<dbReference type="NCBIfam" id="TIGR00330">
    <property type="entry name" value="glpX"/>
    <property type="match status" value="1"/>
</dbReference>
<dbReference type="Pfam" id="PF03320">
    <property type="entry name" value="FBPase_glpX"/>
    <property type="match status" value="1"/>
</dbReference>
<evidence type="ECO:0000256" key="9">
    <source>
        <dbReference type="PIRSR" id="PIRSR004532-1"/>
    </source>
</evidence>
<feature type="binding site" evidence="9">
    <location>
        <position position="87"/>
    </location>
    <ligand>
        <name>Mn(2+)</name>
        <dbReference type="ChEBI" id="CHEBI:29035"/>
        <label>2</label>
    </ligand>
</feature>
<keyword evidence="12" id="KW-1185">Reference proteome</keyword>
<reference evidence="11" key="1">
    <citation type="submission" date="2021-01" db="EMBL/GenBank/DDBJ databases">
        <title>Genomic Encyclopedia of Type Strains, Phase IV (KMG-IV): sequencing the most valuable type-strain genomes for metagenomic binning, comparative biology and taxonomic classification.</title>
        <authorList>
            <person name="Goeker M."/>
        </authorList>
    </citation>
    <scope>NUCLEOTIDE SEQUENCE</scope>
    <source>
        <strain evidence="11">DSM 23230</strain>
    </source>
</reference>
<dbReference type="PANTHER" id="PTHR30447:SF0">
    <property type="entry name" value="FRUCTOSE-1,6-BISPHOSPHATASE 1 CLASS 2-RELATED"/>
    <property type="match status" value="1"/>
</dbReference>
<organism evidence="11 12">
    <name type="scientific">Halanaerobacter jeridensis</name>
    <dbReference type="NCBI Taxonomy" id="706427"/>
    <lineage>
        <taxon>Bacteria</taxon>
        <taxon>Bacillati</taxon>
        <taxon>Bacillota</taxon>
        <taxon>Clostridia</taxon>
        <taxon>Halanaerobiales</taxon>
        <taxon>Halobacteroidaceae</taxon>
        <taxon>Halanaerobacter</taxon>
    </lineage>
</organism>
<feature type="binding site" evidence="9">
    <location>
        <position position="57"/>
    </location>
    <ligand>
        <name>Mn(2+)</name>
        <dbReference type="ChEBI" id="CHEBI:29035"/>
        <label>1</label>
    </ligand>
</feature>
<dbReference type="InterPro" id="IPR004464">
    <property type="entry name" value="FBPase_class-2/SBPase"/>
</dbReference>
<feature type="binding site" evidence="10">
    <location>
        <begin position="191"/>
        <end position="193"/>
    </location>
    <ligand>
        <name>substrate</name>
    </ligand>
</feature>
<dbReference type="AlphaFoldDB" id="A0A938XSK1"/>
<evidence type="ECO:0000256" key="5">
    <source>
        <dbReference type="ARBA" id="ARBA00023211"/>
    </source>
</evidence>
<comment type="caution">
    <text evidence="11">The sequence shown here is derived from an EMBL/GenBank/DDBJ whole genome shotgun (WGS) entry which is preliminary data.</text>
</comment>
<sequence>MQRELAIEFVRVTEAAAIASARWMGRGDKESADQAAVDSMRGMLDTVDIDGEVVIGEGEIDEAPMLYIGEKIGTRDGEVPKVDIAVDPLEGTTIIAEGRNNALSVLAVAQRGCFLNAPDMYMNKIAVGPAAKGSIDIEKSAQENVKSVAEAMDKPVKDVTVFILDKERHRTEGGLVDQVREIGAKIKLIPDGDVAGALATGLEDTGVDLLMGIGGAPEGVLAAAGLKCLGGEVQARLVPKTEEEVQRAKEMGLEDVEAPLRMDDLATGDNIIFSATGVTNGEMLNGVRFDEEKAKTDSLVMRSKTGTLRFVKAVHKLDQKPLPKAKK</sequence>
<dbReference type="GO" id="GO:0042132">
    <property type="term" value="F:fructose 1,6-bisphosphate 1-phosphatase activity"/>
    <property type="evidence" value="ECO:0007669"/>
    <property type="project" value="UniProtKB-EC"/>
</dbReference>
<dbReference type="Gene3D" id="3.30.540.10">
    <property type="entry name" value="Fructose-1,6-Bisphosphatase, subunit A, domain 1"/>
    <property type="match status" value="1"/>
</dbReference>
<dbReference type="Proteomes" id="UP000774000">
    <property type="component" value="Unassembled WGS sequence"/>
</dbReference>
<feature type="binding site" evidence="9">
    <location>
        <position position="90"/>
    </location>
    <ligand>
        <name>Mn(2+)</name>
        <dbReference type="ChEBI" id="CHEBI:29035"/>
        <label>2</label>
    </ligand>
</feature>